<comment type="similarity">
    <text evidence="1">Belongs to the glycosyl hydrolase 29 family.</text>
</comment>
<dbReference type="GO" id="GO:0005764">
    <property type="term" value="C:lysosome"/>
    <property type="evidence" value="ECO:0007669"/>
    <property type="project" value="TreeGrafter"/>
</dbReference>
<evidence type="ECO:0000256" key="4">
    <source>
        <dbReference type="ARBA" id="ARBA00022801"/>
    </source>
</evidence>
<organism evidence="8 9">
    <name type="scientific">Chitinophaga filiformis</name>
    <name type="common">Myxococcus filiformis</name>
    <name type="synonym">Flexibacter filiformis</name>
    <dbReference type="NCBI Taxonomy" id="104663"/>
    <lineage>
        <taxon>Bacteria</taxon>
        <taxon>Pseudomonadati</taxon>
        <taxon>Bacteroidota</taxon>
        <taxon>Chitinophagia</taxon>
        <taxon>Chitinophagales</taxon>
        <taxon>Chitinophagaceae</taxon>
        <taxon>Chitinophaga</taxon>
    </lineage>
</organism>
<dbReference type="GO" id="GO:0016139">
    <property type="term" value="P:glycoside catabolic process"/>
    <property type="evidence" value="ECO:0007669"/>
    <property type="project" value="TreeGrafter"/>
</dbReference>
<reference evidence="9" key="1">
    <citation type="submission" date="2016-10" db="EMBL/GenBank/DDBJ databases">
        <authorList>
            <person name="Varghese N."/>
            <person name="Submissions S."/>
        </authorList>
    </citation>
    <scope>NUCLEOTIDE SEQUENCE [LARGE SCALE GENOMIC DNA]</scope>
    <source>
        <strain evidence="9">DSM 527</strain>
    </source>
</reference>
<evidence type="ECO:0000256" key="1">
    <source>
        <dbReference type="ARBA" id="ARBA00007951"/>
    </source>
</evidence>
<evidence type="ECO:0000259" key="6">
    <source>
        <dbReference type="Pfam" id="PF01120"/>
    </source>
</evidence>
<dbReference type="EC" id="3.2.1.51" evidence="2"/>
<name>A0A1G7VL25_CHIFI</name>
<dbReference type="Gene3D" id="3.20.20.80">
    <property type="entry name" value="Glycosidases"/>
    <property type="match status" value="1"/>
</dbReference>
<dbReference type="Pfam" id="PF16757">
    <property type="entry name" value="Fucosidase_C"/>
    <property type="match status" value="1"/>
</dbReference>
<dbReference type="InterPro" id="IPR000933">
    <property type="entry name" value="Glyco_hydro_29"/>
</dbReference>
<proteinExistence type="inferred from homology"/>
<evidence type="ECO:0000313" key="9">
    <source>
        <dbReference type="Proteomes" id="UP000199045"/>
    </source>
</evidence>
<dbReference type="Proteomes" id="UP000199045">
    <property type="component" value="Unassembled WGS sequence"/>
</dbReference>
<gene>
    <name evidence="8" type="ORF">SAMN04488121_105152</name>
</gene>
<dbReference type="AlphaFoldDB" id="A0A1G7VL25"/>
<dbReference type="Gene3D" id="2.60.40.1180">
    <property type="entry name" value="Golgi alpha-mannosidase II"/>
    <property type="match status" value="1"/>
</dbReference>
<dbReference type="SUPFAM" id="SSF51445">
    <property type="entry name" value="(Trans)glycosidases"/>
    <property type="match status" value="1"/>
</dbReference>
<accession>A0A1G7VL25</accession>
<keyword evidence="4" id="KW-0378">Hydrolase</keyword>
<evidence type="ECO:0000313" key="8">
    <source>
        <dbReference type="EMBL" id="SDG60099.1"/>
    </source>
</evidence>
<dbReference type="STRING" id="104663.SAMN04488121_105152"/>
<keyword evidence="3" id="KW-0732">Signal</keyword>
<evidence type="ECO:0000256" key="2">
    <source>
        <dbReference type="ARBA" id="ARBA00012662"/>
    </source>
</evidence>
<feature type="domain" description="Glycoside hydrolase family 29 N-terminal" evidence="6">
    <location>
        <begin position="82"/>
        <end position="475"/>
    </location>
</feature>
<dbReference type="InterPro" id="IPR031919">
    <property type="entry name" value="Fucosidase_C"/>
</dbReference>
<evidence type="ECO:0000259" key="7">
    <source>
        <dbReference type="Pfam" id="PF16757"/>
    </source>
</evidence>
<dbReference type="SMART" id="SM00812">
    <property type="entry name" value="Alpha_L_fucos"/>
    <property type="match status" value="1"/>
</dbReference>
<keyword evidence="5" id="KW-0326">Glycosidase</keyword>
<dbReference type="PANTHER" id="PTHR10030:SF37">
    <property type="entry name" value="ALPHA-L-FUCOSIDASE-RELATED"/>
    <property type="match status" value="1"/>
</dbReference>
<feature type="domain" description="Alpha-L-fucosidase C-terminal" evidence="7">
    <location>
        <begin position="514"/>
        <end position="592"/>
    </location>
</feature>
<dbReference type="GO" id="GO:0004560">
    <property type="term" value="F:alpha-L-fucosidase activity"/>
    <property type="evidence" value="ECO:0007669"/>
    <property type="project" value="InterPro"/>
</dbReference>
<dbReference type="InterPro" id="IPR013780">
    <property type="entry name" value="Glyco_hydro_b"/>
</dbReference>
<evidence type="ECO:0000256" key="5">
    <source>
        <dbReference type="ARBA" id="ARBA00023295"/>
    </source>
</evidence>
<dbReference type="PANTHER" id="PTHR10030">
    <property type="entry name" value="ALPHA-L-FUCOSIDASE"/>
    <property type="match status" value="1"/>
</dbReference>
<dbReference type="GO" id="GO:0006004">
    <property type="term" value="P:fucose metabolic process"/>
    <property type="evidence" value="ECO:0007669"/>
    <property type="project" value="TreeGrafter"/>
</dbReference>
<dbReference type="InterPro" id="IPR017853">
    <property type="entry name" value="GH"/>
</dbReference>
<protein>
    <recommendedName>
        <fullName evidence="2">alpha-L-fucosidase</fullName>
        <ecNumber evidence="2">3.2.1.51</ecNumber>
    </recommendedName>
</protein>
<dbReference type="EMBL" id="FNBN01000005">
    <property type="protein sequence ID" value="SDG60099.1"/>
    <property type="molecule type" value="Genomic_DNA"/>
</dbReference>
<sequence length="593" mass="66855">MRGLAFSAHIQAGCNKCEMGISIKCNYFVDIGYEGEKGDGYFWNMKRRTMIRGLAGALPALLAARYVNAATLFESSLPGEQIAPGPFKPSWESLKQYQVPDWFRDAKFGIWAHWGPQCQPEHGDWYARGMYEEGSDHYKYHLEKYGHPSKFGFKDVINEWKAENWDPHQLLSLYKKAGAKYFVALANHHDNFDNYNSKYHSWNSLNMGPKKDLMEGWAKAAREQGLFLGVSVHAAHAWSWYEPAQGADKNGALAGVPYDGKITRADGKNAWWNGYDPQELYAQSHPRSAKVEGWDAFNQQWAWGAGASKPSKSYCEKFFNRTVDLINRYDPDLVYFDDTVLPLWPVSDAGLRIAAHLYNRSIKKHGKLQAVLNGKILNEEQRKCMVWDIERGQSQQIEPYVWQTDTCIGSWHYDRRVYEQQGYKSAKTVIHTLADVVSKNGNLLLSVPVRGDGTIDSAELAIVEGIASWMQQNSESIYDTRPWKIYGEGPAIESAAPLNAQGFNEGKGKPFGPEDIRFTSKGDQLYAIVLGLPTDGKVRIKSLAADGKYHPSAITRVELLGHGEVAVERTKDALIAQLPDRLPNQEALCFKIV</sequence>
<evidence type="ECO:0000256" key="3">
    <source>
        <dbReference type="ARBA" id="ARBA00022729"/>
    </source>
</evidence>
<dbReference type="Pfam" id="PF01120">
    <property type="entry name" value="Alpha_L_fucos"/>
    <property type="match status" value="1"/>
</dbReference>
<dbReference type="InterPro" id="IPR057739">
    <property type="entry name" value="Glyco_hydro_29_N"/>
</dbReference>